<keyword evidence="4" id="KW-1185">Reference proteome</keyword>
<feature type="region of interest" description="Disordered" evidence="2">
    <location>
        <begin position="319"/>
        <end position="399"/>
    </location>
</feature>
<evidence type="ECO:0000313" key="3">
    <source>
        <dbReference type="EMBL" id="KAL0993841.1"/>
    </source>
</evidence>
<proteinExistence type="predicted"/>
<comment type="caution">
    <text evidence="3">The sequence shown here is derived from an EMBL/GenBank/DDBJ whole genome shotgun (WGS) entry which is preliminary data.</text>
</comment>
<dbReference type="EMBL" id="JAGEUA010000003">
    <property type="protein sequence ID" value="KAL0993841.1"/>
    <property type="molecule type" value="Genomic_DNA"/>
</dbReference>
<dbReference type="InterPro" id="IPR051149">
    <property type="entry name" value="Spindly/BICDR_Dynein_Adapter"/>
</dbReference>
<sequence>MEDSVPFSILNEKLRPRFTAMERLCYNVDDEPLQAGTLTGTSTTPATKLGDEPLTRDDSSLTTIAPENEPELEDMVIEGLSPLIEDGNEGHELLTMAMFSDCLIPLVIVKDTAPDGNELKEVSVSSNAESDVPGDLSTVCEGDGDEAVSKDGSPSEWTSVDRILPDVIRSGHKLNRRRTLGPVSDTDISLDTALVLLQNVARKLALKHTPEKSGGQIEIGVVDGAVLQQALWDRDDALEKKKAMEVELLRSKTDMMLLNNQLLEAVQKRLELAVELETWKDDVQMILQQQLQNQQQQAAEEAQKKPSRLGLLRRTNKYHLQKPASTPSPAPSTLIPGKVLPTPVSTPFPSPSPQRSPVTWKDRLKRGKGSRPISDQKAVPASPSLSAGREEDGFQNIDL</sequence>
<accession>A0ABD0X3K4</accession>
<feature type="compositionally biased region" description="Basic and acidic residues" evidence="2">
    <location>
        <begin position="49"/>
        <end position="59"/>
    </location>
</feature>
<gene>
    <name evidence="3" type="ORF">UPYG_G00114620</name>
</gene>
<feature type="compositionally biased region" description="Low complexity" evidence="2">
    <location>
        <begin position="35"/>
        <end position="48"/>
    </location>
</feature>
<name>A0ABD0X3K4_UMBPY</name>
<dbReference type="Proteomes" id="UP001557470">
    <property type="component" value="Unassembled WGS sequence"/>
</dbReference>
<organism evidence="3 4">
    <name type="scientific">Umbra pygmaea</name>
    <name type="common">Eastern mudminnow</name>
    <dbReference type="NCBI Taxonomy" id="75934"/>
    <lineage>
        <taxon>Eukaryota</taxon>
        <taxon>Metazoa</taxon>
        <taxon>Chordata</taxon>
        <taxon>Craniata</taxon>
        <taxon>Vertebrata</taxon>
        <taxon>Euteleostomi</taxon>
        <taxon>Actinopterygii</taxon>
        <taxon>Neopterygii</taxon>
        <taxon>Teleostei</taxon>
        <taxon>Protacanthopterygii</taxon>
        <taxon>Esociformes</taxon>
        <taxon>Umbridae</taxon>
        <taxon>Umbra</taxon>
    </lineage>
</organism>
<feature type="compositionally biased region" description="Pro residues" evidence="2">
    <location>
        <begin position="344"/>
        <end position="354"/>
    </location>
</feature>
<dbReference type="PANTHER" id="PTHR32123:SF10">
    <property type="entry name" value="BICD FAMILY-LIKE CARGO ADAPTER 1-RELATED"/>
    <property type="match status" value="1"/>
</dbReference>
<protein>
    <recommendedName>
        <fullName evidence="5">BICD family-like cargo adapter 1</fullName>
    </recommendedName>
</protein>
<dbReference type="AlphaFoldDB" id="A0ABD0X3K4"/>
<feature type="compositionally biased region" description="Low complexity" evidence="2">
    <location>
        <begin position="323"/>
        <end position="333"/>
    </location>
</feature>
<keyword evidence="1" id="KW-0175">Coiled coil</keyword>
<dbReference type="PANTHER" id="PTHR32123">
    <property type="entry name" value="BICD FAMILY-LIKE CARGO ADAPTER"/>
    <property type="match status" value="1"/>
</dbReference>
<evidence type="ECO:0008006" key="5">
    <source>
        <dbReference type="Google" id="ProtNLM"/>
    </source>
</evidence>
<evidence type="ECO:0000256" key="1">
    <source>
        <dbReference type="ARBA" id="ARBA00023054"/>
    </source>
</evidence>
<feature type="region of interest" description="Disordered" evidence="2">
    <location>
        <begin position="35"/>
        <end position="61"/>
    </location>
</feature>
<evidence type="ECO:0000256" key="2">
    <source>
        <dbReference type="SAM" id="MobiDB-lite"/>
    </source>
</evidence>
<reference evidence="3 4" key="1">
    <citation type="submission" date="2024-06" db="EMBL/GenBank/DDBJ databases">
        <authorList>
            <person name="Pan Q."/>
            <person name="Wen M."/>
            <person name="Jouanno E."/>
            <person name="Zahm M."/>
            <person name="Klopp C."/>
            <person name="Cabau C."/>
            <person name="Louis A."/>
            <person name="Berthelot C."/>
            <person name="Parey E."/>
            <person name="Roest Crollius H."/>
            <person name="Montfort J."/>
            <person name="Robinson-Rechavi M."/>
            <person name="Bouchez O."/>
            <person name="Lampietro C."/>
            <person name="Lopez Roques C."/>
            <person name="Donnadieu C."/>
            <person name="Postlethwait J."/>
            <person name="Bobe J."/>
            <person name="Verreycken H."/>
            <person name="Guiguen Y."/>
        </authorList>
    </citation>
    <scope>NUCLEOTIDE SEQUENCE [LARGE SCALE GENOMIC DNA]</scope>
    <source>
        <strain evidence="3">Up_M1</strain>
        <tissue evidence="3">Testis</tissue>
    </source>
</reference>
<evidence type="ECO:0000313" key="4">
    <source>
        <dbReference type="Proteomes" id="UP001557470"/>
    </source>
</evidence>